<protein>
    <submittedName>
        <fullName evidence="2">MspA family porin</fullName>
    </submittedName>
</protein>
<dbReference type="Pfam" id="PF09203">
    <property type="entry name" value="MspA"/>
    <property type="match status" value="1"/>
</dbReference>
<gene>
    <name evidence="2" type="ORF">L1892_16490</name>
</gene>
<dbReference type="InterPro" id="IPR006311">
    <property type="entry name" value="TAT_signal"/>
</dbReference>
<dbReference type="Proteomes" id="UP001108089">
    <property type="component" value="Unassembled WGS sequence"/>
</dbReference>
<dbReference type="PROSITE" id="PS51318">
    <property type="entry name" value="TAT"/>
    <property type="match status" value="1"/>
</dbReference>
<evidence type="ECO:0000256" key="1">
    <source>
        <dbReference type="SAM" id="SignalP"/>
    </source>
</evidence>
<feature type="signal peptide" evidence="1">
    <location>
        <begin position="1"/>
        <end position="22"/>
    </location>
</feature>
<accession>A0ABS9DPV3</accession>
<sequence length="227" mass="22703">MSKFSKLGLRRMVGAGALAAVAAMGLSSMGAGGAAAAPLANGYKSASGVDGERVQTWRTGESQYSVARVAYNGGLGRTALLSGVYRSQASAGVSGELKVFIVAGCQLDVGDLNIGGGSGLSLGPISSNPLSLLPSVSLSGGISIPIAPGQAGIVSVTDKDIAEGGTAAIQLSDYEIEFPNCGGYASARTMVKTVAATGYEVSDDDDTVTGEGSFIQSTLYGQPFFVS</sequence>
<name>A0ABS9DPV3_9ACTN</name>
<evidence type="ECO:0000313" key="2">
    <source>
        <dbReference type="EMBL" id="MCF3939976.1"/>
    </source>
</evidence>
<proteinExistence type="predicted"/>
<evidence type="ECO:0000313" key="3">
    <source>
        <dbReference type="Proteomes" id="UP001108089"/>
    </source>
</evidence>
<dbReference type="InterPro" id="IPR015286">
    <property type="entry name" value="Porin_fam_mycobact-type"/>
</dbReference>
<feature type="chain" id="PRO_5045367648" evidence="1">
    <location>
        <begin position="23"/>
        <end position="227"/>
    </location>
</feature>
<keyword evidence="3" id="KW-1185">Reference proteome</keyword>
<organism evidence="2 3">
    <name type="scientific">Gordonia tangerina</name>
    <dbReference type="NCBI Taxonomy" id="2911060"/>
    <lineage>
        <taxon>Bacteria</taxon>
        <taxon>Bacillati</taxon>
        <taxon>Actinomycetota</taxon>
        <taxon>Actinomycetes</taxon>
        <taxon>Mycobacteriales</taxon>
        <taxon>Gordoniaceae</taxon>
        <taxon>Gordonia</taxon>
    </lineage>
</organism>
<dbReference type="RefSeq" id="WP_235724702.1">
    <property type="nucleotide sequence ID" value="NZ_JAKGCU010000016.1"/>
</dbReference>
<dbReference type="EMBL" id="JAKGCU010000016">
    <property type="protein sequence ID" value="MCF3939976.1"/>
    <property type="molecule type" value="Genomic_DNA"/>
</dbReference>
<reference evidence="2" key="1">
    <citation type="submission" date="2022-01" db="EMBL/GenBank/DDBJ databases">
        <title>Gordonia xiamenensis sp. nov., isolated from surface seawater in Xiamen.</title>
        <authorList>
            <person name="He Y.F."/>
        </authorList>
    </citation>
    <scope>NUCLEOTIDE SEQUENCE</scope>
    <source>
        <strain evidence="2">GW1C4-4</strain>
    </source>
</reference>
<comment type="caution">
    <text evidence="2">The sequence shown here is derived from an EMBL/GenBank/DDBJ whole genome shotgun (WGS) entry which is preliminary data.</text>
</comment>
<keyword evidence="1" id="KW-0732">Signal</keyword>